<evidence type="ECO:0000313" key="4">
    <source>
        <dbReference type="Proteomes" id="UP001147747"/>
    </source>
</evidence>
<accession>A0A9X0B9L5</accession>
<dbReference type="RefSeq" id="XP_056488892.1">
    <property type="nucleotide sequence ID" value="XM_056629590.1"/>
</dbReference>
<gene>
    <name evidence="3" type="ORF">N7509_004953</name>
</gene>
<feature type="transmembrane region" description="Helical" evidence="2">
    <location>
        <begin position="222"/>
        <end position="245"/>
    </location>
</feature>
<dbReference type="OrthoDB" id="4770059at2759"/>
<comment type="caution">
    <text evidence="3">The sequence shown here is derived from an EMBL/GenBank/DDBJ whole genome shotgun (WGS) entry which is preliminary data.</text>
</comment>
<reference evidence="3" key="2">
    <citation type="journal article" date="2023" name="IMA Fungus">
        <title>Comparative genomic study of the Penicillium genus elucidates a diverse pangenome and 15 lateral gene transfer events.</title>
        <authorList>
            <person name="Petersen C."/>
            <person name="Sorensen T."/>
            <person name="Nielsen M.R."/>
            <person name="Sondergaard T.E."/>
            <person name="Sorensen J.L."/>
            <person name="Fitzpatrick D.A."/>
            <person name="Frisvad J.C."/>
            <person name="Nielsen K.L."/>
        </authorList>
    </citation>
    <scope>NUCLEOTIDE SEQUENCE</scope>
    <source>
        <strain evidence="3">IBT 29677</strain>
    </source>
</reference>
<organism evidence="3 4">
    <name type="scientific">Penicillium cosmopolitanum</name>
    <dbReference type="NCBI Taxonomy" id="1131564"/>
    <lineage>
        <taxon>Eukaryota</taxon>
        <taxon>Fungi</taxon>
        <taxon>Dikarya</taxon>
        <taxon>Ascomycota</taxon>
        <taxon>Pezizomycotina</taxon>
        <taxon>Eurotiomycetes</taxon>
        <taxon>Eurotiomycetidae</taxon>
        <taxon>Eurotiales</taxon>
        <taxon>Aspergillaceae</taxon>
        <taxon>Penicillium</taxon>
    </lineage>
</organism>
<evidence type="ECO:0000256" key="1">
    <source>
        <dbReference type="SAM" id="MobiDB-lite"/>
    </source>
</evidence>
<feature type="region of interest" description="Disordered" evidence="1">
    <location>
        <begin position="166"/>
        <end position="196"/>
    </location>
</feature>
<dbReference type="Proteomes" id="UP001147747">
    <property type="component" value="Unassembled WGS sequence"/>
</dbReference>
<keyword evidence="2" id="KW-0472">Membrane</keyword>
<evidence type="ECO:0000313" key="3">
    <source>
        <dbReference type="EMBL" id="KAJ5396840.1"/>
    </source>
</evidence>
<evidence type="ECO:0000256" key="2">
    <source>
        <dbReference type="SAM" id="Phobius"/>
    </source>
</evidence>
<dbReference type="GeneID" id="81368570"/>
<name>A0A9X0B9L5_9EURO</name>
<dbReference type="AlphaFoldDB" id="A0A9X0B9L5"/>
<proteinExistence type="predicted"/>
<keyword evidence="2" id="KW-1133">Transmembrane helix</keyword>
<dbReference type="EMBL" id="JAPZBU010000006">
    <property type="protein sequence ID" value="KAJ5396840.1"/>
    <property type="molecule type" value="Genomic_DNA"/>
</dbReference>
<keyword evidence="4" id="KW-1185">Reference proteome</keyword>
<reference evidence="3" key="1">
    <citation type="submission" date="2022-12" db="EMBL/GenBank/DDBJ databases">
        <authorList>
            <person name="Petersen C."/>
        </authorList>
    </citation>
    <scope>NUCLEOTIDE SEQUENCE</scope>
    <source>
        <strain evidence="3">IBT 29677</strain>
    </source>
</reference>
<keyword evidence="2" id="KW-0812">Transmembrane</keyword>
<sequence length="298" mass="31973">MTVTTPLALTTTFSPPPDCFTDTWYIEYVTGEYYYTTSISNSLEGWYLSQGPTNWRTCFPSGYEATTDFYYSPGVCPSGYSIAKSSVLSIGVSSETRATCCPSSFTAQADNFLVWYSTNRCFSADTKMDHVWTFTQGGTVTSMTTSGGLNAKAVFIRWQETDLQTPATTTATTTTGSTDTTTDSTATSTGLSSGPSATAATATAAAAADQSSNSSQGGSSRAWIAGPVIGAAVACALIALVATWYNRRRWQQKNSTRSYYSPQGPHRMAELYQEPKLAEAPSEAIYPGPIELPATHHR</sequence>
<protein>
    <submittedName>
        <fullName evidence="3">Uncharacterized protein</fullName>
    </submittedName>
</protein>